<evidence type="ECO:0000313" key="3">
    <source>
        <dbReference type="Proteomes" id="UP000035704"/>
    </source>
</evidence>
<gene>
    <name evidence="2" type="ORF">CACET_c08380</name>
</gene>
<accession>A0A0G3W8W2</accession>
<dbReference type="RefSeq" id="WP_158385963.1">
    <property type="nucleotide sequence ID" value="NZ_CP009687.1"/>
</dbReference>
<dbReference type="Proteomes" id="UP000035704">
    <property type="component" value="Chromosome"/>
</dbReference>
<evidence type="ECO:0000313" key="2">
    <source>
        <dbReference type="EMBL" id="AKL94347.1"/>
    </source>
</evidence>
<feature type="transmembrane region" description="Helical" evidence="1">
    <location>
        <begin position="20"/>
        <end position="36"/>
    </location>
</feature>
<evidence type="ECO:0000256" key="1">
    <source>
        <dbReference type="SAM" id="Phobius"/>
    </source>
</evidence>
<keyword evidence="1" id="KW-0812">Transmembrane</keyword>
<dbReference type="STRING" id="84022.CACET_c08380"/>
<keyword evidence="1" id="KW-0472">Membrane</keyword>
<name>A0A0G3W8W2_9CLOT</name>
<reference evidence="2 3" key="1">
    <citation type="submission" date="2014-10" db="EMBL/GenBank/DDBJ databases">
        <title>Genome sequence of Clostridium aceticum DSM 1496.</title>
        <authorList>
            <person name="Poehlein A."/>
            <person name="Schiel-Bengelsdorf B."/>
            <person name="Gottschalk G."/>
            <person name="Duerre P."/>
            <person name="Daniel R."/>
        </authorList>
    </citation>
    <scope>NUCLEOTIDE SEQUENCE [LARGE SCALE GENOMIC DNA]</scope>
    <source>
        <strain evidence="2 3">DSM 1496</strain>
    </source>
</reference>
<keyword evidence="3" id="KW-1185">Reference proteome</keyword>
<dbReference type="EMBL" id="CP009687">
    <property type="protein sequence ID" value="AKL94347.1"/>
    <property type="molecule type" value="Genomic_DNA"/>
</dbReference>
<proteinExistence type="predicted"/>
<keyword evidence="1" id="KW-1133">Transmembrane helix</keyword>
<dbReference type="AlphaFoldDB" id="A0A0G3W8W2"/>
<organism evidence="2 3">
    <name type="scientific">Clostridium aceticum</name>
    <dbReference type="NCBI Taxonomy" id="84022"/>
    <lineage>
        <taxon>Bacteria</taxon>
        <taxon>Bacillati</taxon>
        <taxon>Bacillota</taxon>
        <taxon>Clostridia</taxon>
        <taxon>Eubacteriales</taxon>
        <taxon>Clostridiaceae</taxon>
        <taxon>Clostridium</taxon>
    </lineage>
</organism>
<dbReference type="KEGG" id="cace:CACET_c08380"/>
<sequence>MKNIIKACLYLMRKNKVQIIFFPIYLLYILIFYFGLGMGDDIWDDAIKEISRE</sequence>
<dbReference type="PATRIC" id="fig|84022.6.peg.855"/>
<protein>
    <submittedName>
        <fullName evidence="2">Uncharacterized protein</fullName>
    </submittedName>
</protein>